<organism evidence="2 3">
    <name type="scientific">Halorientalis regularis</name>
    <dbReference type="NCBI Taxonomy" id="660518"/>
    <lineage>
        <taxon>Archaea</taxon>
        <taxon>Methanobacteriati</taxon>
        <taxon>Methanobacteriota</taxon>
        <taxon>Stenosarchaea group</taxon>
        <taxon>Halobacteria</taxon>
        <taxon>Halobacteriales</taxon>
        <taxon>Haloarculaceae</taxon>
        <taxon>Halorientalis</taxon>
    </lineage>
</organism>
<evidence type="ECO:0000313" key="3">
    <source>
        <dbReference type="Proteomes" id="UP000199076"/>
    </source>
</evidence>
<feature type="region of interest" description="Disordered" evidence="1">
    <location>
        <begin position="18"/>
        <end position="67"/>
    </location>
</feature>
<feature type="compositionally biased region" description="Polar residues" evidence="1">
    <location>
        <begin position="19"/>
        <end position="30"/>
    </location>
</feature>
<dbReference type="Proteomes" id="UP000199076">
    <property type="component" value="Unassembled WGS sequence"/>
</dbReference>
<dbReference type="EMBL" id="FNBK01000036">
    <property type="protein sequence ID" value="SDG41744.1"/>
    <property type="molecule type" value="Genomic_DNA"/>
</dbReference>
<evidence type="ECO:0000256" key="1">
    <source>
        <dbReference type="SAM" id="MobiDB-lite"/>
    </source>
</evidence>
<dbReference type="STRING" id="660518.SAMN05216218_1365"/>
<evidence type="ECO:0000313" key="2">
    <source>
        <dbReference type="EMBL" id="SDG41744.1"/>
    </source>
</evidence>
<reference evidence="3" key="1">
    <citation type="submission" date="2016-10" db="EMBL/GenBank/DDBJ databases">
        <authorList>
            <person name="Varghese N."/>
            <person name="Submissions S."/>
        </authorList>
    </citation>
    <scope>NUCLEOTIDE SEQUENCE [LARGE SCALE GENOMIC DNA]</scope>
    <source>
        <strain evidence="3">IBRC-M 10760</strain>
    </source>
</reference>
<dbReference type="OrthoDB" id="201863at2157"/>
<dbReference type="AlphaFoldDB" id="A0A1G7U2X8"/>
<dbReference type="RefSeq" id="WP_139171231.1">
    <property type="nucleotide sequence ID" value="NZ_FNBK01000036.1"/>
</dbReference>
<proteinExistence type="predicted"/>
<gene>
    <name evidence="2" type="ORF">SAMN05216218_1365</name>
</gene>
<protein>
    <submittedName>
        <fullName evidence="2">Uncharacterized protein</fullName>
    </submittedName>
</protein>
<name>A0A1G7U2X8_9EURY</name>
<sequence length="228" mass="24793">MKRRTVLAGFGTALLTSGCLGQTQSKNTPTGDGPQPADTPSRTPEPSPTTPDDPATEQPSDDFRTIDCPSFRDADVTVCAQTDNYPIMLQPTSTTYQVVQGNSTIETLDLTLSNTSDHSFGFNPHDWRLDRYSGDGWTKVAPEGVAEPWTNVAPNGQYEYELTTQQHPSPANGPHQIDVDLTSDVYALSIVGNWDTGRNGKRIECIALINVVVMSKESWPTPTPTPDP</sequence>
<dbReference type="PROSITE" id="PS51257">
    <property type="entry name" value="PROKAR_LIPOPROTEIN"/>
    <property type="match status" value="1"/>
</dbReference>
<accession>A0A1G7U2X8</accession>
<keyword evidence="3" id="KW-1185">Reference proteome</keyword>